<dbReference type="Pfam" id="PF03732">
    <property type="entry name" value="Retrotrans_gag"/>
    <property type="match status" value="1"/>
</dbReference>
<proteinExistence type="predicted"/>
<keyword evidence="2" id="KW-0808">Transferase</keyword>
<reference evidence="2" key="2">
    <citation type="submission" date="2022-01" db="EMBL/GenBank/DDBJ databases">
        <authorList>
            <person name="Yamashiro T."/>
            <person name="Shiraishi A."/>
            <person name="Satake H."/>
            <person name="Nakayama K."/>
        </authorList>
    </citation>
    <scope>NUCLEOTIDE SEQUENCE</scope>
</reference>
<gene>
    <name evidence="2" type="ORF">Tco_0680775</name>
</gene>
<organism evidence="2 3">
    <name type="scientific">Tanacetum coccineum</name>
    <dbReference type="NCBI Taxonomy" id="301880"/>
    <lineage>
        <taxon>Eukaryota</taxon>
        <taxon>Viridiplantae</taxon>
        <taxon>Streptophyta</taxon>
        <taxon>Embryophyta</taxon>
        <taxon>Tracheophyta</taxon>
        <taxon>Spermatophyta</taxon>
        <taxon>Magnoliopsida</taxon>
        <taxon>eudicotyledons</taxon>
        <taxon>Gunneridae</taxon>
        <taxon>Pentapetalae</taxon>
        <taxon>asterids</taxon>
        <taxon>campanulids</taxon>
        <taxon>Asterales</taxon>
        <taxon>Asteraceae</taxon>
        <taxon>Asteroideae</taxon>
        <taxon>Anthemideae</taxon>
        <taxon>Anthemidinae</taxon>
        <taxon>Tanacetum</taxon>
    </lineage>
</organism>
<keyword evidence="2" id="KW-0695">RNA-directed DNA polymerase</keyword>
<feature type="domain" description="Retrotransposon gag" evidence="1">
    <location>
        <begin position="201"/>
        <end position="268"/>
    </location>
</feature>
<keyword evidence="3" id="KW-1185">Reference proteome</keyword>
<keyword evidence="2" id="KW-0548">Nucleotidyltransferase</keyword>
<reference evidence="2" key="1">
    <citation type="journal article" date="2022" name="Int. J. Mol. Sci.">
        <title>Draft Genome of Tanacetum Coccineum: Genomic Comparison of Closely Related Tanacetum-Family Plants.</title>
        <authorList>
            <person name="Yamashiro T."/>
            <person name="Shiraishi A."/>
            <person name="Nakayama K."/>
            <person name="Satake H."/>
        </authorList>
    </citation>
    <scope>NUCLEOTIDE SEQUENCE</scope>
</reference>
<evidence type="ECO:0000313" key="2">
    <source>
        <dbReference type="EMBL" id="GJS66211.1"/>
    </source>
</evidence>
<evidence type="ECO:0000313" key="3">
    <source>
        <dbReference type="Proteomes" id="UP001151760"/>
    </source>
</evidence>
<name>A0ABQ4XMW5_9ASTR</name>
<dbReference type="PANTHER" id="PTHR33223:SF11">
    <property type="entry name" value="ELEMENT PROTEIN, PUTATIVE-RELATED"/>
    <property type="match status" value="1"/>
</dbReference>
<sequence>MFEVSTIRKDDSAELVFGGANELVNVSLSNFVTFAFVSTFVDLSGEFVASMLGKLLREEASLSMVVEEDAPAVSYGSRVLVEMRIDWKVCMFEVSTIRKDDSAELVFGGANELVIWTLIVPDDEPMWAADRVVALTSNSAITILKTANEFAIKGNHLTLIKGNQFDGITKNNPHKHIYEFLGICDMFKYRDTENEGVQLMMFPLSLTGEAKTWMNKLNEGTIETWDELRSAFINRFFYLSLFDRLLREIRAFSKHENESLTDAWLRMK</sequence>
<accession>A0ABQ4XMW5</accession>
<dbReference type="EMBL" id="BQNB010009632">
    <property type="protein sequence ID" value="GJS66211.1"/>
    <property type="molecule type" value="Genomic_DNA"/>
</dbReference>
<evidence type="ECO:0000259" key="1">
    <source>
        <dbReference type="Pfam" id="PF03732"/>
    </source>
</evidence>
<dbReference type="GO" id="GO:0003964">
    <property type="term" value="F:RNA-directed DNA polymerase activity"/>
    <property type="evidence" value="ECO:0007669"/>
    <property type="project" value="UniProtKB-KW"/>
</dbReference>
<protein>
    <submittedName>
        <fullName evidence="2">Reverse transcriptase domain-containing protein</fullName>
    </submittedName>
</protein>
<dbReference type="Proteomes" id="UP001151760">
    <property type="component" value="Unassembled WGS sequence"/>
</dbReference>
<dbReference type="PANTHER" id="PTHR33223">
    <property type="entry name" value="CCHC-TYPE DOMAIN-CONTAINING PROTEIN"/>
    <property type="match status" value="1"/>
</dbReference>
<dbReference type="InterPro" id="IPR005162">
    <property type="entry name" value="Retrotrans_gag_dom"/>
</dbReference>
<comment type="caution">
    <text evidence="2">The sequence shown here is derived from an EMBL/GenBank/DDBJ whole genome shotgun (WGS) entry which is preliminary data.</text>
</comment>